<comment type="caution">
    <text evidence="1">The sequence shown here is derived from an EMBL/GenBank/DDBJ whole genome shotgun (WGS) entry which is preliminary data.</text>
</comment>
<sequence length="25" mass="2556">MSRSSIVGVSVVWTGLSLATSFLSA</sequence>
<evidence type="ECO:0000313" key="2">
    <source>
        <dbReference type="Proteomes" id="UP000016801"/>
    </source>
</evidence>
<evidence type="ECO:0000313" key="1">
    <source>
        <dbReference type="EMBL" id="CCE34907.1"/>
    </source>
</evidence>
<dbReference type="Proteomes" id="UP000016801">
    <property type="component" value="Unassembled WGS sequence"/>
</dbReference>
<protein>
    <submittedName>
        <fullName evidence="1">Uncharacterized protein</fullName>
    </submittedName>
</protein>
<gene>
    <name evidence="1" type="ORF">CPUR_08846</name>
</gene>
<reference evidence="1 2" key="1">
    <citation type="journal article" date="2013" name="PLoS Genet.">
        <title>Plant-symbiotic fungi as chemical engineers: Multi-genome analysis of the Clavicipitaceae reveals dynamics of alkaloid loci.</title>
        <authorList>
            <person name="Schardl C.L."/>
            <person name="Young C.A."/>
            <person name="Hesse U."/>
            <person name="Amyotte S.G."/>
            <person name="Andreeva K."/>
            <person name="Calie P.J."/>
            <person name="Fleetwood D.J."/>
            <person name="Haws D.C."/>
            <person name="Moore N."/>
            <person name="Oeser B."/>
            <person name="Panaccione D.G."/>
            <person name="Schweri K.K."/>
            <person name="Voisey C.R."/>
            <person name="Farman M.L."/>
            <person name="Jaromczyk J.W."/>
            <person name="Roe B.A."/>
            <person name="O'Sullivan D.M."/>
            <person name="Scott B."/>
            <person name="Tudzynski P."/>
            <person name="An Z."/>
            <person name="Arnaoudova E.G."/>
            <person name="Bullock C.T."/>
            <person name="Charlton N.D."/>
            <person name="Chen L."/>
            <person name="Cox M."/>
            <person name="Dinkins R.D."/>
            <person name="Florea S."/>
            <person name="Glenn A.E."/>
            <person name="Gordon A."/>
            <person name="Gueldener U."/>
            <person name="Harris D.R."/>
            <person name="Hollin W."/>
            <person name="Jaromczyk J."/>
            <person name="Johnson R.D."/>
            <person name="Khan A.K."/>
            <person name="Leistner E."/>
            <person name="Leuchtmann A."/>
            <person name="Li C."/>
            <person name="Liu J."/>
            <person name="Liu J."/>
            <person name="Liu M."/>
            <person name="Mace W."/>
            <person name="Machado C."/>
            <person name="Nagabhyru P."/>
            <person name="Pan J."/>
            <person name="Schmid J."/>
            <person name="Sugawara K."/>
            <person name="Steiner U."/>
            <person name="Takach J.E."/>
            <person name="Tanaka E."/>
            <person name="Webb J.S."/>
            <person name="Wilson E.V."/>
            <person name="Wiseman J.L."/>
            <person name="Yoshida R."/>
            <person name="Zeng Z."/>
        </authorList>
    </citation>
    <scope>NUCLEOTIDE SEQUENCE [LARGE SCALE GENOMIC DNA]</scope>
    <source>
        <strain evidence="1 2">20.1</strain>
    </source>
</reference>
<dbReference type="VEuPathDB" id="FungiDB:CPUR_08846"/>
<proteinExistence type="predicted"/>
<accession>M1VZG1</accession>
<name>M1VZG1_CLAP2</name>
<dbReference type="EMBL" id="CAGA01000156">
    <property type="protein sequence ID" value="CCE34907.1"/>
    <property type="molecule type" value="Genomic_DNA"/>
</dbReference>
<keyword evidence="2" id="KW-1185">Reference proteome</keyword>
<dbReference type="HOGENOM" id="CLU_3419393_0_0_1"/>
<dbReference type="AlphaFoldDB" id="M1VZG1"/>
<organism evidence="1 2">
    <name type="scientific">Claviceps purpurea (strain 20.1)</name>
    <name type="common">Ergot fungus</name>
    <name type="synonym">Sphacelia segetum</name>
    <dbReference type="NCBI Taxonomy" id="1111077"/>
    <lineage>
        <taxon>Eukaryota</taxon>
        <taxon>Fungi</taxon>
        <taxon>Dikarya</taxon>
        <taxon>Ascomycota</taxon>
        <taxon>Pezizomycotina</taxon>
        <taxon>Sordariomycetes</taxon>
        <taxon>Hypocreomycetidae</taxon>
        <taxon>Hypocreales</taxon>
        <taxon>Clavicipitaceae</taxon>
        <taxon>Claviceps</taxon>
    </lineage>
</organism>